<dbReference type="EMBL" id="KZ826341">
    <property type="protein sequence ID" value="PYI07538.1"/>
    <property type="molecule type" value="Genomic_DNA"/>
</dbReference>
<keyword evidence="1" id="KW-1133">Transmembrane helix</keyword>
<keyword evidence="1" id="KW-0812">Transmembrane</keyword>
<proteinExistence type="predicted"/>
<dbReference type="Proteomes" id="UP000248423">
    <property type="component" value="Unassembled WGS sequence"/>
</dbReference>
<protein>
    <submittedName>
        <fullName evidence="2">Uncharacterized protein</fullName>
    </submittedName>
</protein>
<feature type="transmembrane region" description="Helical" evidence="1">
    <location>
        <begin position="35"/>
        <end position="55"/>
    </location>
</feature>
<accession>A0A319ELI4</accession>
<dbReference type="AlphaFoldDB" id="A0A319ELI4"/>
<sequence>MAVLDPALGWWDLINQSYAMAFLEDEEIPGRPTLVPFRTTCIVVIAGSLLSLINIGSSVVL</sequence>
<dbReference type="VEuPathDB" id="FungiDB:BO78DRAFT_396397"/>
<keyword evidence="1" id="KW-0472">Membrane</keyword>
<evidence type="ECO:0000313" key="3">
    <source>
        <dbReference type="Proteomes" id="UP000248423"/>
    </source>
</evidence>
<keyword evidence="3" id="KW-1185">Reference proteome</keyword>
<organism evidence="2 3">
    <name type="scientific">Aspergillus sclerotiicarbonarius (strain CBS 121057 / IBT 28362)</name>
    <dbReference type="NCBI Taxonomy" id="1448318"/>
    <lineage>
        <taxon>Eukaryota</taxon>
        <taxon>Fungi</taxon>
        <taxon>Dikarya</taxon>
        <taxon>Ascomycota</taxon>
        <taxon>Pezizomycotina</taxon>
        <taxon>Eurotiomycetes</taxon>
        <taxon>Eurotiomycetidae</taxon>
        <taxon>Eurotiales</taxon>
        <taxon>Aspergillaceae</taxon>
        <taxon>Aspergillus</taxon>
        <taxon>Aspergillus subgen. Circumdati</taxon>
    </lineage>
</organism>
<gene>
    <name evidence="2" type="ORF">BO78DRAFT_396397</name>
</gene>
<reference evidence="2 3" key="1">
    <citation type="submission" date="2018-02" db="EMBL/GenBank/DDBJ databases">
        <title>The genomes of Aspergillus section Nigri reveals drivers in fungal speciation.</title>
        <authorList>
            <consortium name="DOE Joint Genome Institute"/>
            <person name="Vesth T.C."/>
            <person name="Nybo J."/>
            <person name="Theobald S."/>
            <person name="Brandl J."/>
            <person name="Frisvad J.C."/>
            <person name="Nielsen K.F."/>
            <person name="Lyhne E.K."/>
            <person name="Kogle M.E."/>
            <person name="Kuo A."/>
            <person name="Riley R."/>
            <person name="Clum A."/>
            <person name="Nolan M."/>
            <person name="Lipzen A."/>
            <person name="Salamov A."/>
            <person name="Henrissat B."/>
            <person name="Wiebenga A."/>
            <person name="De vries R.P."/>
            <person name="Grigoriev I.V."/>
            <person name="Mortensen U.H."/>
            <person name="Andersen M.R."/>
            <person name="Baker S.E."/>
        </authorList>
    </citation>
    <scope>NUCLEOTIDE SEQUENCE [LARGE SCALE GENOMIC DNA]</scope>
    <source>
        <strain evidence="2 3">CBS 121057</strain>
    </source>
</reference>
<evidence type="ECO:0000313" key="2">
    <source>
        <dbReference type="EMBL" id="PYI07538.1"/>
    </source>
</evidence>
<evidence type="ECO:0000256" key="1">
    <source>
        <dbReference type="SAM" id="Phobius"/>
    </source>
</evidence>
<name>A0A319ELI4_ASPSB</name>